<evidence type="ECO:0000313" key="1">
    <source>
        <dbReference type="EMBL" id="MFC5359540.1"/>
    </source>
</evidence>
<dbReference type="RefSeq" id="WP_376999648.1">
    <property type="nucleotide sequence ID" value="NZ_JBHSLC010000115.1"/>
</dbReference>
<organism evidence="1 2">
    <name type="scientific">Azospirillum himalayense</name>
    <dbReference type="NCBI Taxonomy" id="654847"/>
    <lineage>
        <taxon>Bacteria</taxon>
        <taxon>Pseudomonadati</taxon>
        <taxon>Pseudomonadota</taxon>
        <taxon>Alphaproteobacteria</taxon>
        <taxon>Rhodospirillales</taxon>
        <taxon>Azospirillaceae</taxon>
        <taxon>Azospirillum</taxon>
    </lineage>
</organism>
<evidence type="ECO:0000313" key="2">
    <source>
        <dbReference type="Proteomes" id="UP001596166"/>
    </source>
</evidence>
<accession>A0ABW0GG38</accession>
<dbReference type="EMBL" id="JBHSLC010000115">
    <property type="protein sequence ID" value="MFC5359540.1"/>
    <property type="molecule type" value="Genomic_DNA"/>
</dbReference>
<gene>
    <name evidence="1" type="ORF">ACFPMG_31540</name>
</gene>
<sequence length="102" mass="10799">MTEEEARKKWCPLARVSLQDGTSAIAQMTGSAPILFSGNRAVQICDSGTKRDTVIGSHCIGAVCMAWRWSVEHCTPPGSNGIGEPVEAHAVGFCGHFGKPEA</sequence>
<name>A0ABW0GG38_9PROT</name>
<proteinExistence type="predicted"/>
<protein>
    <submittedName>
        <fullName evidence="1">Uncharacterized protein</fullName>
    </submittedName>
</protein>
<dbReference type="Proteomes" id="UP001596166">
    <property type="component" value="Unassembled WGS sequence"/>
</dbReference>
<comment type="caution">
    <text evidence="1">The sequence shown here is derived from an EMBL/GenBank/DDBJ whole genome shotgun (WGS) entry which is preliminary data.</text>
</comment>
<reference evidence="2" key="1">
    <citation type="journal article" date="2019" name="Int. J. Syst. Evol. Microbiol.">
        <title>The Global Catalogue of Microorganisms (GCM) 10K type strain sequencing project: providing services to taxonomists for standard genome sequencing and annotation.</title>
        <authorList>
            <consortium name="The Broad Institute Genomics Platform"/>
            <consortium name="The Broad Institute Genome Sequencing Center for Infectious Disease"/>
            <person name="Wu L."/>
            <person name="Ma J."/>
        </authorList>
    </citation>
    <scope>NUCLEOTIDE SEQUENCE [LARGE SCALE GENOMIC DNA]</scope>
    <source>
        <strain evidence="2">CCUG 58760</strain>
    </source>
</reference>
<keyword evidence="2" id="KW-1185">Reference proteome</keyword>